<sequence>MSVFFALFSKIVPLYFSVILGFISTRLLGCNKETIAKILFYILGPLIAFNATMSVKLDSSVVFLPVFFFLASSIMAFVLLFLFKKVWKDNTSNLLAFASSTGNTGHIGIPIAIILFDDHLVDVFIFAVLGTMLYQNSVGYFITAKGSFTARQSLKKVIQLPVLYAFILGFVFNFLGIKMPEMFLNYIIYLKGCYAILGMMFLGMGMEKLKSAKAFDVKFISYALSLKFLLWPGIVLLFIYIDRNFLLLLDEGFYKVMFLYSIVPLAGNTVTIATLLNLKPEMMSLTVFISILISLFYIPIAIFLFM</sequence>
<dbReference type="RefSeq" id="WP_138152652.1">
    <property type="nucleotide sequence ID" value="NZ_CBDDKQ010000004.1"/>
</dbReference>
<evidence type="ECO:0000256" key="1">
    <source>
        <dbReference type="ARBA" id="ARBA00004141"/>
    </source>
</evidence>
<dbReference type="Pfam" id="PF03547">
    <property type="entry name" value="Mem_trans"/>
    <property type="match status" value="1"/>
</dbReference>
<dbReference type="Proteomes" id="UP000308901">
    <property type="component" value="Unassembled WGS sequence"/>
</dbReference>
<organism evidence="8 9">
    <name type="scientific">Arcobacter arenosus</name>
    <dbReference type="NCBI Taxonomy" id="2576037"/>
    <lineage>
        <taxon>Bacteria</taxon>
        <taxon>Pseudomonadati</taxon>
        <taxon>Campylobacterota</taxon>
        <taxon>Epsilonproteobacteria</taxon>
        <taxon>Campylobacterales</taxon>
        <taxon>Arcobacteraceae</taxon>
        <taxon>Arcobacter</taxon>
    </lineage>
</organism>
<evidence type="ECO:0000256" key="7">
    <source>
        <dbReference type="SAM" id="Phobius"/>
    </source>
</evidence>
<dbReference type="InterPro" id="IPR004776">
    <property type="entry name" value="Mem_transp_PIN-like"/>
</dbReference>
<feature type="transmembrane region" description="Helical" evidence="7">
    <location>
        <begin position="162"/>
        <end position="180"/>
    </location>
</feature>
<evidence type="ECO:0000256" key="6">
    <source>
        <dbReference type="ARBA" id="ARBA00023136"/>
    </source>
</evidence>
<keyword evidence="9" id="KW-1185">Reference proteome</keyword>
<feature type="transmembrane region" description="Helical" evidence="7">
    <location>
        <begin position="12"/>
        <end position="29"/>
    </location>
</feature>
<feature type="transmembrane region" description="Helical" evidence="7">
    <location>
        <begin position="219"/>
        <end position="241"/>
    </location>
</feature>
<feature type="transmembrane region" description="Helical" evidence="7">
    <location>
        <begin position="61"/>
        <end position="82"/>
    </location>
</feature>
<name>A0A5R8XZ46_9BACT</name>
<evidence type="ECO:0000313" key="9">
    <source>
        <dbReference type="Proteomes" id="UP000308901"/>
    </source>
</evidence>
<dbReference type="PANTHER" id="PTHR36838">
    <property type="entry name" value="AUXIN EFFLUX CARRIER FAMILY PROTEIN"/>
    <property type="match status" value="1"/>
</dbReference>
<comment type="subcellular location">
    <subcellularLocation>
        <location evidence="1">Membrane</location>
        <topology evidence="1">Multi-pass membrane protein</topology>
    </subcellularLocation>
</comment>
<dbReference type="OrthoDB" id="9810457at2"/>
<evidence type="ECO:0000313" key="8">
    <source>
        <dbReference type="EMBL" id="TLP37507.1"/>
    </source>
</evidence>
<dbReference type="GO" id="GO:0016020">
    <property type="term" value="C:membrane"/>
    <property type="evidence" value="ECO:0007669"/>
    <property type="project" value="UniProtKB-SubCell"/>
</dbReference>
<dbReference type="EMBL" id="VANU01000004">
    <property type="protein sequence ID" value="TLP37507.1"/>
    <property type="molecule type" value="Genomic_DNA"/>
</dbReference>
<keyword evidence="2" id="KW-0813">Transport</keyword>
<accession>A0A5R8XZ46</accession>
<evidence type="ECO:0000256" key="2">
    <source>
        <dbReference type="ARBA" id="ARBA00022448"/>
    </source>
</evidence>
<feature type="transmembrane region" description="Helical" evidence="7">
    <location>
        <begin position="94"/>
        <end position="117"/>
    </location>
</feature>
<feature type="transmembrane region" description="Helical" evidence="7">
    <location>
        <begin position="253"/>
        <end position="278"/>
    </location>
</feature>
<comment type="caution">
    <text evidence="8">The sequence shown here is derived from an EMBL/GenBank/DDBJ whole genome shotgun (WGS) entry which is preliminary data.</text>
</comment>
<protein>
    <submittedName>
        <fullName evidence="8">Transporter</fullName>
    </submittedName>
</protein>
<feature type="transmembrane region" description="Helical" evidence="7">
    <location>
        <begin position="123"/>
        <end position="142"/>
    </location>
</feature>
<evidence type="ECO:0000256" key="4">
    <source>
        <dbReference type="ARBA" id="ARBA00022692"/>
    </source>
</evidence>
<feature type="transmembrane region" description="Helical" evidence="7">
    <location>
        <begin position="186"/>
        <end position="207"/>
    </location>
</feature>
<dbReference type="GO" id="GO:0055085">
    <property type="term" value="P:transmembrane transport"/>
    <property type="evidence" value="ECO:0007669"/>
    <property type="project" value="InterPro"/>
</dbReference>
<proteinExistence type="predicted"/>
<gene>
    <name evidence="8" type="ORF">FDK22_09275</name>
</gene>
<evidence type="ECO:0000256" key="5">
    <source>
        <dbReference type="ARBA" id="ARBA00022989"/>
    </source>
</evidence>
<dbReference type="PANTHER" id="PTHR36838:SF3">
    <property type="entry name" value="TRANSPORTER AUXIN EFFLUX CARRIER EC FAMILY"/>
    <property type="match status" value="1"/>
</dbReference>
<keyword evidence="5 7" id="KW-1133">Transmembrane helix</keyword>
<reference evidence="8 9" key="1">
    <citation type="submission" date="2019-05" db="EMBL/GenBank/DDBJ databases">
        <title>Arcobacter sp. nov., isolated from sea sediment.</title>
        <authorList>
            <person name="Kim W."/>
        </authorList>
    </citation>
    <scope>NUCLEOTIDE SEQUENCE [LARGE SCALE GENOMIC DNA]</scope>
    <source>
        <strain evidence="8 9">CAU 1517</strain>
    </source>
</reference>
<feature type="transmembrane region" description="Helical" evidence="7">
    <location>
        <begin position="38"/>
        <end position="55"/>
    </location>
</feature>
<feature type="transmembrane region" description="Helical" evidence="7">
    <location>
        <begin position="285"/>
        <end position="305"/>
    </location>
</feature>
<evidence type="ECO:0000256" key="3">
    <source>
        <dbReference type="ARBA" id="ARBA00022475"/>
    </source>
</evidence>
<keyword evidence="3" id="KW-1003">Cell membrane</keyword>
<dbReference type="AlphaFoldDB" id="A0A5R8XZ46"/>
<keyword evidence="6 7" id="KW-0472">Membrane</keyword>
<keyword evidence="4 7" id="KW-0812">Transmembrane</keyword>